<comment type="caution">
    <text evidence="8">The sequence shown here is derived from an EMBL/GenBank/DDBJ whole genome shotgun (WGS) entry which is preliminary data.</text>
</comment>
<evidence type="ECO:0000256" key="2">
    <source>
        <dbReference type="ARBA" id="ARBA00022692"/>
    </source>
</evidence>
<evidence type="ECO:0000256" key="4">
    <source>
        <dbReference type="ARBA" id="ARBA00023136"/>
    </source>
</evidence>
<dbReference type="EMBL" id="ML978172">
    <property type="protein sequence ID" value="KAF2032483.1"/>
    <property type="molecule type" value="Genomic_DNA"/>
</dbReference>
<keyword evidence="2 6" id="KW-0812">Transmembrane</keyword>
<dbReference type="OrthoDB" id="3945612at2759"/>
<feature type="transmembrane region" description="Helical" evidence="6">
    <location>
        <begin position="201"/>
        <end position="224"/>
    </location>
</feature>
<evidence type="ECO:0000313" key="9">
    <source>
        <dbReference type="Proteomes" id="UP000799777"/>
    </source>
</evidence>
<keyword evidence="7" id="KW-0732">Signal</keyword>
<dbReference type="GO" id="GO:0016020">
    <property type="term" value="C:membrane"/>
    <property type="evidence" value="ECO:0007669"/>
    <property type="project" value="UniProtKB-SubCell"/>
</dbReference>
<keyword evidence="4 6" id="KW-0472">Membrane</keyword>
<reference evidence="8" key="1">
    <citation type="journal article" date="2020" name="Stud. Mycol.">
        <title>101 Dothideomycetes genomes: a test case for predicting lifestyles and emergence of pathogens.</title>
        <authorList>
            <person name="Haridas S."/>
            <person name="Albert R."/>
            <person name="Binder M."/>
            <person name="Bloem J."/>
            <person name="Labutti K."/>
            <person name="Salamov A."/>
            <person name="Andreopoulos B."/>
            <person name="Baker S."/>
            <person name="Barry K."/>
            <person name="Bills G."/>
            <person name="Bluhm B."/>
            <person name="Cannon C."/>
            <person name="Castanera R."/>
            <person name="Culley D."/>
            <person name="Daum C."/>
            <person name="Ezra D."/>
            <person name="Gonzalez J."/>
            <person name="Henrissat B."/>
            <person name="Kuo A."/>
            <person name="Liang C."/>
            <person name="Lipzen A."/>
            <person name="Lutzoni F."/>
            <person name="Magnuson J."/>
            <person name="Mondo S."/>
            <person name="Nolan M."/>
            <person name="Ohm R."/>
            <person name="Pangilinan J."/>
            <person name="Park H.-J."/>
            <person name="Ramirez L."/>
            <person name="Alfaro M."/>
            <person name="Sun H."/>
            <person name="Tritt A."/>
            <person name="Yoshinaga Y."/>
            <person name="Zwiers L.-H."/>
            <person name="Turgeon B."/>
            <person name="Goodwin S."/>
            <person name="Spatafora J."/>
            <person name="Crous P."/>
            <person name="Grigoriev I."/>
        </authorList>
    </citation>
    <scope>NUCLEOTIDE SEQUENCE</scope>
    <source>
        <strain evidence="8">CBS 110217</strain>
    </source>
</reference>
<dbReference type="GO" id="GO:0071944">
    <property type="term" value="C:cell periphery"/>
    <property type="evidence" value="ECO:0007669"/>
    <property type="project" value="UniProtKB-ARBA"/>
</dbReference>
<dbReference type="PANTHER" id="PTHR15549:SF6">
    <property type="entry name" value="MID2 DOMAIN-CONTAINING PROTEIN"/>
    <property type="match status" value="1"/>
</dbReference>
<organism evidence="8 9">
    <name type="scientific">Setomelanomma holmii</name>
    <dbReference type="NCBI Taxonomy" id="210430"/>
    <lineage>
        <taxon>Eukaryota</taxon>
        <taxon>Fungi</taxon>
        <taxon>Dikarya</taxon>
        <taxon>Ascomycota</taxon>
        <taxon>Pezizomycotina</taxon>
        <taxon>Dothideomycetes</taxon>
        <taxon>Pleosporomycetidae</taxon>
        <taxon>Pleosporales</taxon>
        <taxon>Pleosporineae</taxon>
        <taxon>Phaeosphaeriaceae</taxon>
        <taxon>Setomelanomma</taxon>
    </lineage>
</organism>
<keyword evidence="9" id="KW-1185">Reference proteome</keyword>
<accession>A0A9P4HD91</accession>
<keyword evidence="3 6" id="KW-1133">Transmembrane helix</keyword>
<dbReference type="Proteomes" id="UP000799777">
    <property type="component" value="Unassembled WGS sequence"/>
</dbReference>
<feature type="chain" id="PRO_5040278792" evidence="7">
    <location>
        <begin position="22"/>
        <end position="303"/>
    </location>
</feature>
<comment type="subcellular location">
    <subcellularLocation>
        <location evidence="1">Membrane</location>
        <topology evidence="1">Single-pass membrane protein</topology>
    </subcellularLocation>
</comment>
<feature type="signal peptide" evidence="7">
    <location>
        <begin position="1"/>
        <end position="21"/>
    </location>
</feature>
<name>A0A9P4HD91_9PLEO</name>
<protein>
    <submittedName>
        <fullName evidence="8">Uncharacterized protein</fullName>
    </submittedName>
</protein>
<dbReference type="AlphaFoldDB" id="A0A9P4HD91"/>
<dbReference type="InterPro" id="IPR051694">
    <property type="entry name" value="Immunoregulatory_rcpt-like"/>
</dbReference>
<evidence type="ECO:0000256" key="1">
    <source>
        <dbReference type="ARBA" id="ARBA00004167"/>
    </source>
</evidence>
<feature type="region of interest" description="Disordered" evidence="5">
    <location>
        <begin position="276"/>
        <end position="303"/>
    </location>
</feature>
<sequence length="303" mass="30902">MARGRAVFACALAIHVAYVAAAYDRLYYASNSTKFFCTSGFGLSCTPPSVCAHDDLINKYYCCNPGDPKAVCYTGMDVDCKGANNAASGAQDKCTPGSTGFCCLKNTEQCTQTTNQINICWATQENPVANLSKALSNQAYSSLSSARPSATSYSININALLGSSTSSSAASSPTASISATASSSSSATPTNNSSSGLSGGAIGGIVGGVVGGLALLGAIGFFLWRRKKNAKNAASAYEAPYTSNGYQPAATEAPAGTYMAEAPATEKYAHRGGEVGHGGAGYTEPVELSGNAPVELPGNARQY</sequence>
<evidence type="ECO:0000256" key="5">
    <source>
        <dbReference type="SAM" id="MobiDB-lite"/>
    </source>
</evidence>
<gene>
    <name evidence="8" type="ORF">EK21DRAFT_109862</name>
</gene>
<evidence type="ECO:0000256" key="6">
    <source>
        <dbReference type="SAM" id="Phobius"/>
    </source>
</evidence>
<proteinExistence type="predicted"/>
<evidence type="ECO:0000313" key="8">
    <source>
        <dbReference type="EMBL" id="KAF2032483.1"/>
    </source>
</evidence>
<evidence type="ECO:0000256" key="3">
    <source>
        <dbReference type="ARBA" id="ARBA00022989"/>
    </source>
</evidence>
<dbReference type="PANTHER" id="PTHR15549">
    <property type="entry name" value="PAIRED IMMUNOGLOBULIN-LIKE TYPE 2 RECEPTOR"/>
    <property type="match status" value="1"/>
</dbReference>
<evidence type="ECO:0000256" key="7">
    <source>
        <dbReference type="SAM" id="SignalP"/>
    </source>
</evidence>